<name>A0AAJ6CVN3_9CHLR</name>
<dbReference type="EMBL" id="WMBE01000003">
    <property type="protein sequence ID" value="MDG0867432.1"/>
    <property type="molecule type" value="Genomic_DNA"/>
</dbReference>
<keyword evidence="2" id="KW-0560">Oxidoreductase</keyword>
<proteinExistence type="inferred from homology"/>
<dbReference type="PANTHER" id="PTHR11091">
    <property type="entry name" value="OXIDOREDUCTASE-RELATED"/>
    <property type="match status" value="1"/>
</dbReference>
<dbReference type="PANTHER" id="PTHR11091:SF0">
    <property type="entry name" value="MALATE DEHYDROGENASE"/>
    <property type="match status" value="1"/>
</dbReference>
<dbReference type="InterPro" id="IPR043143">
    <property type="entry name" value="Mal/L-sulf/L-lact_DH-like_NADP"/>
</dbReference>
<dbReference type="Pfam" id="PF02615">
    <property type="entry name" value="Ldh_2"/>
    <property type="match status" value="1"/>
</dbReference>
<dbReference type="InterPro" id="IPR043144">
    <property type="entry name" value="Mal/L-sulf/L-lact_DH-like_ah"/>
</dbReference>
<accession>A0AAJ6CVN3</accession>
<dbReference type="Proteomes" id="UP001219901">
    <property type="component" value="Chromosome"/>
</dbReference>
<dbReference type="SUPFAM" id="SSF89733">
    <property type="entry name" value="L-sulfolactate dehydrogenase-like"/>
    <property type="match status" value="1"/>
</dbReference>
<reference evidence="5 6" key="1">
    <citation type="submission" date="2019-11" db="EMBL/GenBank/DDBJ databases">
        <authorList>
            <person name="Cho J.-C."/>
        </authorList>
    </citation>
    <scope>NUCLEOTIDE SEQUENCE [LARGE SCALE GENOMIC DNA]</scope>
    <source>
        <strain evidence="4 5">JH1073</strain>
        <strain evidence="3 6">JH702</strain>
    </source>
</reference>
<dbReference type="GO" id="GO:0016491">
    <property type="term" value="F:oxidoreductase activity"/>
    <property type="evidence" value="ECO:0007669"/>
    <property type="project" value="UniProtKB-KW"/>
</dbReference>
<keyword evidence="5" id="KW-1185">Reference proteome</keyword>
<evidence type="ECO:0000313" key="3">
    <source>
        <dbReference type="EMBL" id="MDG0867432.1"/>
    </source>
</evidence>
<dbReference type="EMBL" id="CP046147">
    <property type="protein sequence ID" value="WFG40190.1"/>
    <property type="molecule type" value="Genomic_DNA"/>
</dbReference>
<protein>
    <submittedName>
        <fullName evidence="4">Ldh family oxidoreductase</fullName>
    </submittedName>
</protein>
<evidence type="ECO:0000256" key="1">
    <source>
        <dbReference type="ARBA" id="ARBA00006056"/>
    </source>
</evidence>
<dbReference type="Gene3D" id="3.30.1370.60">
    <property type="entry name" value="Hypothetical oxidoreductase yiak, domain 2"/>
    <property type="match status" value="1"/>
</dbReference>
<reference evidence="5" key="3">
    <citation type="submission" date="2023-06" db="EMBL/GenBank/DDBJ databases">
        <title>Pangenomics reveal diversification of enzyme families and niche specialization in globally abundant SAR202 bacteria.</title>
        <authorList>
            <person name="Saw J.H.W."/>
        </authorList>
    </citation>
    <scope>NUCLEOTIDE SEQUENCE [LARGE SCALE GENOMIC DNA]</scope>
    <source>
        <strain evidence="5">JH1073</strain>
    </source>
</reference>
<dbReference type="InterPro" id="IPR036111">
    <property type="entry name" value="Mal/L-sulfo/L-lacto_DH-like_sf"/>
</dbReference>
<evidence type="ECO:0000313" key="5">
    <source>
        <dbReference type="Proteomes" id="UP001219901"/>
    </source>
</evidence>
<dbReference type="AlphaFoldDB" id="A0AAJ6CVN3"/>
<organism evidence="4 5">
    <name type="scientific">Candidatus Lucifugimonas marina</name>
    <dbReference type="NCBI Taxonomy" id="3038979"/>
    <lineage>
        <taxon>Bacteria</taxon>
        <taxon>Bacillati</taxon>
        <taxon>Chloroflexota</taxon>
        <taxon>Dehalococcoidia</taxon>
        <taxon>SAR202 cluster</taxon>
        <taxon>Candidatus Lucifugimonadales</taxon>
        <taxon>Candidatus Lucifugimonadaceae</taxon>
        <taxon>Candidatus Lucifugimonas</taxon>
    </lineage>
</organism>
<reference evidence="4" key="2">
    <citation type="journal article" date="2023" name="Nat. Commun.">
        <title>Cultivation of marine bacteria of the SAR202 clade.</title>
        <authorList>
            <person name="Lim Y."/>
            <person name="Seo J.H."/>
            <person name="Giovannoni S.J."/>
            <person name="Kang I."/>
            <person name="Cho J.C."/>
        </authorList>
    </citation>
    <scope>NUCLEOTIDE SEQUENCE</scope>
    <source>
        <strain evidence="4">JH1073</strain>
    </source>
</reference>
<dbReference type="Proteomes" id="UP001321249">
    <property type="component" value="Unassembled WGS sequence"/>
</dbReference>
<dbReference type="Gene3D" id="1.10.1530.10">
    <property type="match status" value="1"/>
</dbReference>
<dbReference type="InterPro" id="IPR003767">
    <property type="entry name" value="Malate/L-lactate_DH-like"/>
</dbReference>
<evidence type="ECO:0000313" key="4">
    <source>
        <dbReference type="EMBL" id="WFG40190.1"/>
    </source>
</evidence>
<sequence>MLERFLVPEKDRVIVRPERMLAATTEIFEKCGQSPEDAALSAEVLLTSDLRGCESHGVSNQLRVYVQMYGDQQINPTPDVRVTRETDVTANLDGDTGLGLHVLPKAMEMAIEKADKHGMGAVTVHNSRHIGMLAYHSMMPLKHDMIGVTTSAGNPLSMVPTFASEKMFATNPWAWAAPARNEAPFVFDVATTQVAGNKLRLAERIGAPMDPAWITDGEGTPIMEEGPLPDDYHILPFGGTREQGSHKGYGFAAMAEIMAPILSGMGPGFLMPTSPRTIMGHYVQAIKIDGFIDPEQFKDDMDKFLGGLRNAKPAPGRERVVYAGLPEAEEVAIREKEGIPYHREVVEWFESIKAELGLGFDLV</sequence>
<evidence type="ECO:0000256" key="2">
    <source>
        <dbReference type="ARBA" id="ARBA00023002"/>
    </source>
</evidence>
<evidence type="ECO:0000313" key="6">
    <source>
        <dbReference type="Proteomes" id="UP001321249"/>
    </source>
</evidence>
<comment type="similarity">
    <text evidence="1">Belongs to the LDH2/MDH2 oxidoreductase family.</text>
</comment>
<gene>
    <name evidence="3" type="ORF">GKO46_10175</name>
    <name evidence="4" type="ORF">GKO48_11370</name>
</gene>
<dbReference type="RefSeq" id="WP_342825793.1">
    <property type="nucleotide sequence ID" value="NZ_CP046146.1"/>
</dbReference>